<dbReference type="InterPro" id="IPR036264">
    <property type="entry name" value="Bact_exopeptidase_dim_dom"/>
</dbReference>
<protein>
    <submittedName>
        <fullName evidence="4">Zn-dependent hydrolase</fullName>
    </submittedName>
</protein>
<dbReference type="GO" id="GO:0046872">
    <property type="term" value="F:metal ion binding"/>
    <property type="evidence" value="ECO:0007669"/>
    <property type="project" value="UniProtKB-KW"/>
</dbReference>
<evidence type="ECO:0000313" key="4">
    <source>
        <dbReference type="EMBL" id="ARC38925.1"/>
    </source>
</evidence>
<organism evidence="4 5">
    <name type="scientific">Paracoccus yeei</name>
    <dbReference type="NCBI Taxonomy" id="147645"/>
    <lineage>
        <taxon>Bacteria</taxon>
        <taxon>Pseudomonadati</taxon>
        <taxon>Pseudomonadota</taxon>
        <taxon>Alphaproteobacteria</taxon>
        <taxon>Rhodobacterales</taxon>
        <taxon>Paracoccaceae</taxon>
        <taxon>Paracoccus</taxon>
    </lineage>
</organism>
<dbReference type="PIRSF" id="PIRSF001235">
    <property type="entry name" value="Amidase_carbamoylase"/>
    <property type="match status" value="1"/>
</dbReference>
<evidence type="ECO:0000256" key="3">
    <source>
        <dbReference type="PIRSR" id="PIRSR001235-1"/>
    </source>
</evidence>
<dbReference type="AlphaFoldDB" id="A0A1V0GYI3"/>
<dbReference type="NCBIfam" id="TIGR01879">
    <property type="entry name" value="hydantase"/>
    <property type="match status" value="1"/>
</dbReference>
<evidence type="ECO:0000313" key="5">
    <source>
        <dbReference type="Proteomes" id="UP000191257"/>
    </source>
</evidence>
<accession>A0A1V0GYI3</accession>
<keyword evidence="3" id="KW-0479">Metal-binding</keyword>
<dbReference type="Proteomes" id="UP000191257">
    <property type="component" value="Plasmid unnamed4"/>
</dbReference>
<dbReference type="InterPro" id="IPR002933">
    <property type="entry name" value="Peptidase_M20"/>
</dbReference>
<dbReference type="EMBL" id="CP020444">
    <property type="protein sequence ID" value="ARC38925.1"/>
    <property type="molecule type" value="Genomic_DNA"/>
</dbReference>
<dbReference type="KEGG" id="pye:A6J80_21810"/>
<keyword evidence="2 4" id="KW-0378">Hydrolase</keyword>
<dbReference type="Pfam" id="PF01546">
    <property type="entry name" value="Peptidase_M20"/>
    <property type="match status" value="1"/>
</dbReference>
<dbReference type="SUPFAM" id="SSF53187">
    <property type="entry name" value="Zn-dependent exopeptidases"/>
    <property type="match status" value="1"/>
</dbReference>
<keyword evidence="3" id="KW-0862">Zinc</keyword>
<evidence type="ECO:0000256" key="2">
    <source>
        <dbReference type="ARBA" id="ARBA00022801"/>
    </source>
</evidence>
<comment type="cofactor">
    <cofactor evidence="3">
        <name>Zn(2+)</name>
        <dbReference type="ChEBI" id="CHEBI:29105"/>
    </cofactor>
    <text evidence="3">Binds 2 Zn(2+) ions per subunit.</text>
</comment>
<proteinExistence type="inferred from homology"/>
<feature type="binding site" evidence="3">
    <location>
        <position position="85"/>
    </location>
    <ligand>
        <name>Zn(2+)</name>
        <dbReference type="ChEBI" id="CHEBI:29105"/>
        <label>1</label>
    </ligand>
</feature>
<geneLocation type="plasmid" evidence="4 5">
    <name>unnamed4</name>
</geneLocation>
<dbReference type="Gene3D" id="3.30.70.360">
    <property type="match status" value="1"/>
</dbReference>
<feature type="binding site" evidence="3">
    <location>
        <position position="131"/>
    </location>
    <ligand>
        <name>Zn(2+)</name>
        <dbReference type="ChEBI" id="CHEBI:29105"/>
        <label>2</label>
    </ligand>
</feature>
<dbReference type="SUPFAM" id="SSF55031">
    <property type="entry name" value="Bacterial exopeptidase dimerisation domain"/>
    <property type="match status" value="1"/>
</dbReference>
<feature type="binding site" evidence="3">
    <location>
        <position position="96"/>
    </location>
    <ligand>
        <name>Zn(2+)</name>
        <dbReference type="ChEBI" id="CHEBI:29105"/>
        <label>2</label>
    </ligand>
</feature>
<comment type="similarity">
    <text evidence="1">Belongs to the peptidase M20 family.</text>
</comment>
<reference evidence="4" key="1">
    <citation type="submission" date="2017-12" db="EMBL/GenBank/DDBJ databases">
        <title>FDA dAtabase for Regulatory Grade micrObial Sequences (FDA-ARGOS): Supporting development and validation of Infectious Disease Dx tests.</title>
        <authorList>
            <person name="Campos J."/>
            <person name="Goldberg B."/>
            <person name="Tallon L."/>
            <person name="Sadzewicz L."/>
            <person name="Sengamalay N."/>
            <person name="Ott S."/>
            <person name="Godinez A."/>
            <person name="Nagaraj S."/>
            <person name="Vyas G."/>
            <person name="Aluvathingal J."/>
            <person name="Nadendla S."/>
            <person name="Geyer C."/>
            <person name="Nandy P."/>
            <person name="Hobson J."/>
            <person name="Sichtig H."/>
        </authorList>
    </citation>
    <scope>NUCLEOTIDE SEQUENCE</scope>
    <source>
        <strain evidence="4">FDAARGOS_252</strain>
        <plasmid evidence="4">unnamed4</plasmid>
    </source>
</reference>
<feature type="binding site" evidence="3">
    <location>
        <position position="96"/>
    </location>
    <ligand>
        <name>Zn(2+)</name>
        <dbReference type="ChEBI" id="CHEBI:29105"/>
        <label>1</label>
    </ligand>
</feature>
<gene>
    <name evidence="4" type="ORF">A6J80_21810</name>
</gene>
<dbReference type="PANTHER" id="PTHR32494:SF5">
    <property type="entry name" value="ALLANTOATE AMIDOHYDROLASE"/>
    <property type="match status" value="1"/>
</dbReference>
<feature type="binding site" evidence="3">
    <location>
        <position position="387"/>
    </location>
    <ligand>
        <name>Zn(2+)</name>
        <dbReference type="ChEBI" id="CHEBI:29105"/>
        <label>2</label>
    </ligand>
</feature>
<sequence>MAEAPEIPIDPDWVEGLIMEMAGFGACEGTGVWRTVYSPEWVQATDCLARWCEGSGMQVRRDVVGNVWGRVEGTEGGKAVVSGSHIDSQRPGGRYDGALGVIAGYVAIAALTRRFGPPKRPLEVLALCEEEGSRFPGASFWASRAITGNIRPGEAETMQGYDDETMADAMRGVGLDPARIPEARRDDIDAFVELHIEQGPILEHMGLPVAVVTAITGIRHTEVTLTGEQNHAGAFPMDLRRDPNAGLGEMMTGLVDTAHRMGRPAVTTVGRIMPWPNRPAVIPRDVTFVIDSRHPDPEARRHLYAMQEGLMHEVAARRGLEILWRHLTDHPPRVSDPGLMDTFLRAAAGQGVPVTTMPSGAAHDSQQMAEIARICMIFVRSKDGRSHTPEEFSSIPDIVAGIRVLAAGLYELAY</sequence>
<dbReference type="InterPro" id="IPR010158">
    <property type="entry name" value="Amidase_Cbmase"/>
</dbReference>
<feature type="binding site" evidence="3">
    <location>
        <position position="195"/>
    </location>
    <ligand>
        <name>Zn(2+)</name>
        <dbReference type="ChEBI" id="CHEBI:29105"/>
        <label>1</label>
    </ligand>
</feature>
<dbReference type="GO" id="GO:0016813">
    <property type="term" value="F:hydrolase activity, acting on carbon-nitrogen (but not peptide) bonds, in linear amidines"/>
    <property type="evidence" value="ECO:0007669"/>
    <property type="project" value="InterPro"/>
</dbReference>
<dbReference type="CDD" id="cd03884">
    <property type="entry name" value="M20_bAS"/>
    <property type="match status" value="1"/>
</dbReference>
<dbReference type="Gene3D" id="3.40.630.10">
    <property type="entry name" value="Zn peptidases"/>
    <property type="match status" value="1"/>
</dbReference>
<dbReference type="RefSeq" id="WP_080623196.1">
    <property type="nucleotide sequence ID" value="NZ_CAWMZI010000005.1"/>
</dbReference>
<keyword evidence="5" id="KW-1185">Reference proteome</keyword>
<dbReference type="PANTHER" id="PTHR32494">
    <property type="entry name" value="ALLANTOATE DEIMINASE-RELATED"/>
    <property type="match status" value="1"/>
</dbReference>
<evidence type="ECO:0000256" key="1">
    <source>
        <dbReference type="ARBA" id="ARBA00006153"/>
    </source>
</evidence>
<name>A0A1V0GYI3_9RHOB</name>
<keyword evidence="4" id="KW-0614">Plasmid</keyword>